<evidence type="ECO:0000256" key="3">
    <source>
        <dbReference type="ARBA" id="ARBA00023163"/>
    </source>
</evidence>
<dbReference type="Pfam" id="PF13280">
    <property type="entry name" value="WYL"/>
    <property type="match status" value="1"/>
</dbReference>
<name>A0ABU8YPN4_9CYAN</name>
<protein>
    <submittedName>
        <fullName evidence="7">YafY family protein</fullName>
    </submittedName>
</protein>
<organism evidence="7 8">
    <name type="scientific">Microcoleus anatoxicus PTRS2</name>
    <dbReference type="NCBI Taxonomy" id="2705321"/>
    <lineage>
        <taxon>Bacteria</taxon>
        <taxon>Bacillati</taxon>
        <taxon>Cyanobacteriota</taxon>
        <taxon>Cyanophyceae</taxon>
        <taxon>Oscillatoriophycideae</taxon>
        <taxon>Oscillatoriales</taxon>
        <taxon>Microcoleaceae</taxon>
        <taxon>Microcoleus</taxon>
        <taxon>Microcoleus anatoxicus</taxon>
    </lineage>
</organism>
<dbReference type="InterPro" id="IPR036388">
    <property type="entry name" value="WH-like_DNA-bd_sf"/>
</dbReference>
<keyword evidence="8" id="KW-1185">Reference proteome</keyword>
<evidence type="ECO:0000313" key="7">
    <source>
        <dbReference type="EMBL" id="MEK0186390.1"/>
    </source>
</evidence>
<dbReference type="PROSITE" id="PS00894">
    <property type="entry name" value="HTH_DEOR_1"/>
    <property type="match status" value="1"/>
</dbReference>
<dbReference type="SUPFAM" id="SSF46785">
    <property type="entry name" value="Winged helix' DNA-binding domain"/>
    <property type="match status" value="1"/>
</dbReference>
<feature type="domain" description="Helix-turn-helix type 11" evidence="4">
    <location>
        <begin position="7"/>
        <end position="60"/>
    </location>
</feature>
<dbReference type="Pfam" id="PF08279">
    <property type="entry name" value="HTH_11"/>
    <property type="match status" value="1"/>
</dbReference>
<dbReference type="InterPro" id="IPR028349">
    <property type="entry name" value="PafC-like"/>
</dbReference>
<feature type="domain" description="WCX" evidence="6">
    <location>
        <begin position="241"/>
        <end position="317"/>
    </location>
</feature>
<dbReference type="InterPro" id="IPR026881">
    <property type="entry name" value="WYL_dom"/>
</dbReference>
<accession>A0ABU8YPN4</accession>
<dbReference type="PROSITE" id="PS52050">
    <property type="entry name" value="WYL"/>
    <property type="match status" value="1"/>
</dbReference>
<dbReference type="PIRSF" id="PIRSF016838">
    <property type="entry name" value="PafC"/>
    <property type="match status" value="1"/>
</dbReference>
<evidence type="ECO:0000256" key="2">
    <source>
        <dbReference type="ARBA" id="ARBA00023125"/>
    </source>
</evidence>
<dbReference type="Pfam" id="PF25583">
    <property type="entry name" value="WCX"/>
    <property type="match status" value="1"/>
</dbReference>
<reference evidence="7 8" key="1">
    <citation type="journal article" date="2020" name="Harmful Algae">
        <title>Molecular and morphological characterization of a novel dihydroanatoxin-a producing Microcoleus species (cyanobacteria) from the Russian River, California, USA.</title>
        <authorList>
            <person name="Conklin K.Y."/>
            <person name="Stancheva R."/>
            <person name="Otten T.G."/>
            <person name="Fadness R."/>
            <person name="Boyer G.L."/>
            <person name="Read B."/>
            <person name="Zhang X."/>
            <person name="Sheath R.G."/>
        </authorList>
    </citation>
    <scope>NUCLEOTIDE SEQUENCE [LARGE SCALE GENOMIC DNA]</scope>
    <source>
        <strain evidence="7 8">PTRS2</strain>
    </source>
</reference>
<proteinExistence type="predicted"/>
<dbReference type="InterPro" id="IPR051534">
    <property type="entry name" value="CBASS_pafABC_assoc_protein"/>
</dbReference>
<evidence type="ECO:0000313" key="8">
    <source>
        <dbReference type="Proteomes" id="UP001384579"/>
    </source>
</evidence>
<dbReference type="PANTHER" id="PTHR34580">
    <property type="match status" value="1"/>
</dbReference>
<feature type="domain" description="WYL" evidence="5">
    <location>
        <begin position="142"/>
        <end position="211"/>
    </location>
</feature>
<gene>
    <name evidence="7" type="ORF">WMG39_16260</name>
</gene>
<sequence length="323" mass="37862">MSRVLERLLQIDQLLRTAPRQTAVTIAEALEVSERTVRNDLAFLRDRFSAPLNFNRQKGIHYTDPDWRLPSISLSQGELFALTLGARMLQAYSGSTYTKELRSAIERLSERLPEQTWIDLQRIADERIVFRNGVENYLNPEIWNQLLEACRTSHQVRMCYFTASRNATSERVLDPYLLHIYRGTNPYVIGFCQQRQAIRWFRVDRIQSLEILKTKFMRDRTFNAQEHLDRIFQAEVGEGKPVEVVIWFDRPTAPYIWERRWHSTQEIEQHPDGAVTLRMTVGGLNEIKRWVLGYGKGARVKSPPELVQLVRDEVEGMSQYYKS</sequence>
<comment type="caution">
    <text evidence="7">The sequence shown here is derived from an EMBL/GenBank/DDBJ whole genome shotgun (WGS) entry which is preliminary data.</text>
</comment>
<keyword evidence="2" id="KW-0238">DNA-binding</keyword>
<evidence type="ECO:0000256" key="1">
    <source>
        <dbReference type="ARBA" id="ARBA00023015"/>
    </source>
</evidence>
<dbReference type="EMBL" id="JBBLXS010000211">
    <property type="protein sequence ID" value="MEK0186390.1"/>
    <property type="molecule type" value="Genomic_DNA"/>
</dbReference>
<dbReference type="PANTHER" id="PTHR34580:SF9">
    <property type="entry name" value="SLL5097 PROTEIN"/>
    <property type="match status" value="1"/>
</dbReference>
<dbReference type="InterPro" id="IPR013196">
    <property type="entry name" value="HTH_11"/>
</dbReference>
<keyword evidence="1" id="KW-0805">Transcription regulation</keyword>
<dbReference type="InterPro" id="IPR057727">
    <property type="entry name" value="WCX_dom"/>
</dbReference>
<dbReference type="Gene3D" id="1.10.10.10">
    <property type="entry name" value="Winged helix-like DNA-binding domain superfamily/Winged helix DNA-binding domain"/>
    <property type="match status" value="1"/>
</dbReference>
<evidence type="ECO:0000259" key="6">
    <source>
        <dbReference type="Pfam" id="PF25583"/>
    </source>
</evidence>
<evidence type="ECO:0000259" key="4">
    <source>
        <dbReference type="Pfam" id="PF08279"/>
    </source>
</evidence>
<dbReference type="InterPro" id="IPR018356">
    <property type="entry name" value="Tscrpt_reg_HTH_DeoR_CS"/>
</dbReference>
<dbReference type="Proteomes" id="UP001384579">
    <property type="component" value="Unassembled WGS sequence"/>
</dbReference>
<dbReference type="RefSeq" id="WP_340523576.1">
    <property type="nucleotide sequence ID" value="NZ_JBBLXS010000211.1"/>
</dbReference>
<evidence type="ECO:0000259" key="5">
    <source>
        <dbReference type="Pfam" id="PF13280"/>
    </source>
</evidence>
<keyword evidence="3" id="KW-0804">Transcription</keyword>
<dbReference type="InterPro" id="IPR036390">
    <property type="entry name" value="WH_DNA-bd_sf"/>
</dbReference>